<feature type="domain" description="DUF4283" evidence="2">
    <location>
        <begin position="168"/>
        <end position="250"/>
    </location>
</feature>
<keyword evidence="4" id="KW-1185">Reference proteome</keyword>
<dbReference type="InterPro" id="IPR040256">
    <property type="entry name" value="At4g02000-like"/>
</dbReference>
<protein>
    <submittedName>
        <fullName evidence="3">DUF4283 domain-containing protein/zf-CCHC_4 domain-containing protein</fullName>
    </submittedName>
</protein>
<dbReference type="InParanoid" id="A0A1Q3DKQ9"/>
<accession>A0A1Q3DKQ9</accession>
<feature type="compositionally biased region" description="Basic and acidic residues" evidence="1">
    <location>
        <begin position="22"/>
        <end position="42"/>
    </location>
</feature>
<evidence type="ECO:0000313" key="4">
    <source>
        <dbReference type="Proteomes" id="UP000187406"/>
    </source>
</evidence>
<dbReference type="AlphaFoldDB" id="A0A1Q3DKQ9"/>
<evidence type="ECO:0000259" key="2">
    <source>
        <dbReference type="Pfam" id="PF14111"/>
    </source>
</evidence>
<organism evidence="3 4">
    <name type="scientific">Cephalotus follicularis</name>
    <name type="common">Albany pitcher plant</name>
    <dbReference type="NCBI Taxonomy" id="3775"/>
    <lineage>
        <taxon>Eukaryota</taxon>
        <taxon>Viridiplantae</taxon>
        <taxon>Streptophyta</taxon>
        <taxon>Embryophyta</taxon>
        <taxon>Tracheophyta</taxon>
        <taxon>Spermatophyta</taxon>
        <taxon>Magnoliopsida</taxon>
        <taxon>eudicotyledons</taxon>
        <taxon>Gunneridae</taxon>
        <taxon>Pentapetalae</taxon>
        <taxon>rosids</taxon>
        <taxon>fabids</taxon>
        <taxon>Oxalidales</taxon>
        <taxon>Cephalotaceae</taxon>
        <taxon>Cephalotus</taxon>
    </lineage>
</organism>
<dbReference type="Proteomes" id="UP000187406">
    <property type="component" value="Unassembled WGS sequence"/>
</dbReference>
<dbReference type="PANTHER" id="PTHR31286:SF165">
    <property type="entry name" value="DUF4283 DOMAIN-CONTAINING PROTEIN"/>
    <property type="match status" value="1"/>
</dbReference>
<evidence type="ECO:0000313" key="3">
    <source>
        <dbReference type="EMBL" id="GAV92979.1"/>
    </source>
</evidence>
<dbReference type="OrthoDB" id="1939300at2759"/>
<feature type="compositionally biased region" description="Gly residues" evidence="1">
    <location>
        <begin position="465"/>
        <end position="476"/>
    </location>
</feature>
<sequence>MPSGSDGKSTSWTESFIARACEAARETEEVSSADRKKGEPRGPTDLASLPNGPCDSGLAQGTASNVSLPSAVSETAVVGAVTAQRPPKGKQVLNPVPSDPAEVVPSGGLSLPPDNVPTLHASHPPVHSWKELFAQSINPDSSLVFFEPLLVDGVPRAKPPPEVALNGAKEWEHSIVAFLVGKKLPGKNVKEILGRKWGHVGRFSIHVVGNGVFLVKFENGQARDWVLDNGPWDVWGYHLAIRPWSQGMSLTLGECKSMPVWVILKGVPVQYWNKLGLSYIASVLGKPIHMDTSTTNRYALMYARVCVDMAATSTFPDSITLEMEDGSTTSIGVEYPWRPAACALCQVFDHSNRSCPRATRREWIPRPVLLAQKKPDDVEGWITVSRKGNNVLVENPAPAVAEEAATSEEIVVELESDKPPKTPVKLTSGTSLDGRKVGEDADGSTKPLLHGSSSGHKKRKKKGHSGQGGAGTRKSR</sequence>
<dbReference type="PANTHER" id="PTHR31286">
    <property type="entry name" value="GLYCINE-RICH CELL WALL STRUCTURAL PROTEIN 1.8-LIKE"/>
    <property type="match status" value="1"/>
</dbReference>
<comment type="caution">
    <text evidence="3">The sequence shown here is derived from an EMBL/GenBank/DDBJ whole genome shotgun (WGS) entry which is preliminary data.</text>
</comment>
<dbReference type="Pfam" id="PF14111">
    <property type="entry name" value="DUF4283"/>
    <property type="match status" value="1"/>
</dbReference>
<dbReference type="InterPro" id="IPR025558">
    <property type="entry name" value="DUF4283"/>
</dbReference>
<gene>
    <name evidence="3" type="ORF">CFOL_v3_36357</name>
</gene>
<feature type="region of interest" description="Disordered" evidence="1">
    <location>
        <begin position="22"/>
        <end position="62"/>
    </location>
</feature>
<proteinExistence type="predicted"/>
<name>A0A1Q3DKQ9_CEPFO</name>
<evidence type="ECO:0000256" key="1">
    <source>
        <dbReference type="SAM" id="MobiDB-lite"/>
    </source>
</evidence>
<feature type="compositionally biased region" description="Basic residues" evidence="1">
    <location>
        <begin position="455"/>
        <end position="464"/>
    </location>
</feature>
<feature type="region of interest" description="Disordered" evidence="1">
    <location>
        <begin position="414"/>
        <end position="476"/>
    </location>
</feature>
<dbReference type="EMBL" id="BDDD01012828">
    <property type="protein sequence ID" value="GAV92979.1"/>
    <property type="molecule type" value="Genomic_DNA"/>
</dbReference>
<reference evidence="4" key="1">
    <citation type="submission" date="2016-04" db="EMBL/GenBank/DDBJ databases">
        <title>Cephalotus genome sequencing.</title>
        <authorList>
            <person name="Fukushima K."/>
            <person name="Hasebe M."/>
            <person name="Fang X."/>
        </authorList>
    </citation>
    <scope>NUCLEOTIDE SEQUENCE [LARGE SCALE GENOMIC DNA]</scope>
    <source>
        <strain evidence="4">cv. St1</strain>
    </source>
</reference>